<dbReference type="InterPro" id="IPR011453">
    <property type="entry name" value="DUF1559"/>
</dbReference>
<dbReference type="NCBIfam" id="TIGR04294">
    <property type="entry name" value="pre_pil_HX9DG"/>
    <property type="match status" value="1"/>
</dbReference>
<gene>
    <name evidence="4" type="ORF">Poly21_09690</name>
</gene>
<feature type="transmembrane region" description="Helical" evidence="2">
    <location>
        <begin position="20"/>
        <end position="45"/>
    </location>
</feature>
<dbReference type="InterPro" id="IPR045584">
    <property type="entry name" value="Pilin-like"/>
</dbReference>
<reference evidence="4 5" key="1">
    <citation type="journal article" date="2020" name="Antonie Van Leeuwenhoek">
        <title>Rhodopirellula heiligendammensis sp. nov., Rhodopirellula pilleata sp. nov., and Rhodopirellula solitaria sp. nov. isolated from natural or artificial marine surfaces in Northern Germany and California, USA, and emended description of the genus Rhodopirellula.</title>
        <authorList>
            <person name="Kallscheuer N."/>
            <person name="Wiegand S."/>
            <person name="Jogler M."/>
            <person name="Boedeker C."/>
            <person name="Peeters S.H."/>
            <person name="Rast P."/>
            <person name="Heuer A."/>
            <person name="Jetten M.S.M."/>
            <person name="Rohde M."/>
            <person name="Jogler C."/>
        </authorList>
    </citation>
    <scope>NUCLEOTIDE SEQUENCE [LARGE SCALE GENOMIC DNA]</scope>
    <source>
        <strain evidence="4 5">Poly21</strain>
    </source>
</reference>
<dbReference type="PANTHER" id="PTHR30093">
    <property type="entry name" value="GENERAL SECRETION PATHWAY PROTEIN G"/>
    <property type="match status" value="1"/>
</dbReference>
<dbReference type="Pfam" id="PF07963">
    <property type="entry name" value="N_methyl"/>
    <property type="match status" value="1"/>
</dbReference>
<proteinExistence type="predicted"/>
<sequence>MSLSQRDTAGNVPHQTVTRGGFTLVELLVVIAIIGVLVGLLLPAVQAAREAARRMSCGNNVKQLGLALLNYHSAYNRLPKQGGGTTGGGVTNKGRQSAFPGMLPFMEQQAVWQQISNPWLDPNTNDQYPPMGPPHWFDQYVPFNTQIATLLCPSDTLPASPTPQGKNNYGFCYGDSFWNCNNVNQNNPDQQRGAFIDEKFTRLRDCLDGTSNTIAMAELVLSNGSREVVGDIVSSSGTDTRDNPLQNCKIATVAVDRPQFYAVGVPLCADADSGRTRGNSWVCGDPLFSGVTTVFPPNSPSCNRGDNPGSQGGNFSAASRHQGGCHVLKLDGSVTFVTESIDTGNLASRPVGVTGGPAPGSASPYGVWGSAGSMSGRETTDALN</sequence>
<evidence type="ECO:0000256" key="2">
    <source>
        <dbReference type="SAM" id="Phobius"/>
    </source>
</evidence>
<keyword evidence="2" id="KW-1133">Transmembrane helix</keyword>
<keyword evidence="5" id="KW-1185">Reference proteome</keyword>
<dbReference type="Gene3D" id="3.30.700.10">
    <property type="entry name" value="Glycoprotein, Type 4 Pilin"/>
    <property type="match status" value="1"/>
</dbReference>
<comment type="caution">
    <text evidence="4">The sequence shown here is derived from an EMBL/GenBank/DDBJ whole genome shotgun (WGS) entry which is preliminary data.</text>
</comment>
<dbReference type="OrthoDB" id="241541at2"/>
<evidence type="ECO:0000313" key="5">
    <source>
        <dbReference type="Proteomes" id="UP000319908"/>
    </source>
</evidence>
<keyword evidence="2" id="KW-0812">Transmembrane</keyword>
<feature type="region of interest" description="Disordered" evidence="1">
    <location>
        <begin position="348"/>
        <end position="384"/>
    </location>
</feature>
<accession>A0A5C6C2T8</accession>
<dbReference type="PROSITE" id="PS00409">
    <property type="entry name" value="PROKAR_NTER_METHYL"/>
    <property type="match status" value="1"/>
</dbReference>
<dbReference type="AlphaFoldDB" id="A0A5C6C2T8"/>
<dbReference type="InterPro" id="IPR012902">
    <property type="entry name" value="N_methyl_site"/>
</dbReference>
<dbReference type="RefSeq" id="WP_146405777.1">
    <property type="nucleotide sequence ID" value="NZ_SJPU01000001.1"/>
</dbReference>
<evidence type="ECO:0000259" key="3">
    <source>
        <dbReference type="Pfam" id="PF07596"/>
    </source>
</evidence>
<evidence type="ECO:0000256" key="1">
    <source>
        <dbReference type="SAM" id="MobiDB-lite"/>
    </source>
</evidence>
<evidence type="ECO:0000313" key="4">
    <source>
        <dbReference type="EMBL" id="TWU18803.1"/>
    </source>
</evidence>
<dbReference type="PANTHER" id="PTHR30093:SF2">
    <property type="entry name" value="TYPE II SECRETION SYSTEM PROTEIN H"/>
    <property type="match status" value="1"/>
</dbReference>
<keyword evidence="2" id="KW-0472">Membrane</keyword>
<protein>
    <recommendedName>
        <fullName evidence="3">DUF1559 domain-containing protein</fullName>
    </recommendedName>
</protein>
<dbReference type="SUPFAM" id="SSF54523">
    <property type="entry name" value="Pili subunits"/>
    <property type="match status" value="1"/>
</dbReference>
<dbReference type="InterPro" id="IPR027558">
    <property type="entry name" value="Pre_pil_HX9DG_C"/>
</dbReference>
<dbReference type="Proteomes" id="UP000319908">
    <property type="component" value="Unassembled WGS sequence"/>
</dbReference>
<dbReference type="Pfam" id="PF07596">
    <property type="entry name" value="SBP_bac_10"/>
    <property type="match status" value="1"/>
</dbReference>
<feature type="region of interest" description="Disordered" evidence="1">
    <location>
        <begin position="299"/>
        <end position="318"/>
    </location>
</feature>
<feature type="domain" description="DUF1559" evidence="3">
    <location>
        <begin position="46"/>
        <end position="343"/>
    </location>
</feature>
<name>A0A5C6C2T8_9BACT</name>
<organism evidence="4 5">
    <name type="scientific">Allorhodopirellula heiligendammensis</name>
    <dbReference type="NCBI Taxonomy" id="2714739"/>
    <lineage>
        <taxon>Bacteria</taxon>
        <taxon>Pseudomonadati</taxon>
        <taxon>Planctomycetota</taxon>
        <taxon>Planctomycetia</taxon>
        <taxon>Pirellulales</taxon>
        <taxon>Pirellulaceae</taxon>
        <taxon>Allorhodopirellula</taxon>
    </lineage>
</organism>
<dbReference type="EMBL" id="SJPU01000001">
    <property type="protein sequence ID" value="TWU18803.1"/>
    <property type="molecule type" value="Genomic_DNA"/>
</dbReference>
<dbReference type="NCBIfam" id="TIGR02532">
    <property type="entry name" value="IV_pilin_GFxxxE"/>
    <property type="match status" value="1"/>
</dbReference>
<feature type="compositionally biased region" description="Polar residues" evidence="1">
    <location>
        <begin position="372"/>
        <end position="384"/>
    </location>
</feature>